<protein>
    <recommendedName>
        <fullName evidence="3">LOB domain-containing protein</fullName>
    </recommendedName>
</protein>
<sequence length="167" mass="18729">MTDMSANTKAEMRSTSPCASCKIQRKKCSQSCVLAPYFPQDNPEKFLLVHRLFGNGHVIKSLQELPEEQRGDAVNSMVYEASQRFRDPVHGSVGVINDLQNKIAELQSQMASTQTELANINMRHANLLTLLNGGSDPHCYNGSLLQSEDTHVLDDVDPMELWEPLWK</sequence>
<accession>B8LP64</accession>
<dbReference type="EMBL" id="EF677634">
    <property type="protein sequence ID" value="ABR17444.1"/>
    <property type="molecule type" value="mRNA"/>
</dbReference>
<organism evidence="4">
    <name type="scientific">Picea sitchensis</name>
    <name type="common">Sitka spruce</name>
    <name type="synonym">Pinus sitchensis</name>
    <dbReference type="NCBI Taxonomy" id="3332"/>
    <lineage>
        <taxon>Eukaryota</taxon>
        <taxon>Viridiplantae</taxon>
        <taxon>Streptophyta</taxon>
        <taxon>Embryophyta</taxon>
        <taxon>Tracheophyta</taxon>
        <taxon>Spermatophyta</taxon>
        <taxon>Pinopsida</taxon>
        <taxon>Pinidae</taxon>
        <taxon>Conifers I</taxon>
        <taxon>Pinales</taxon>
        <taxon>Pinaceae</taxon>
        <taxon>Picea</taxon>
    </lineage>
</organism>
<proteinExistence type="evidence at transcript level"/>
<dbReference type="PANTHER" id="PTHR31301">
    <property type="entry name" value="LOB DOMAIN-CONTAINING PROTEIN 4-RELATED"/>
    <property type="match status" value="1"/>
</dbReference>
<evidence type="ECO:0000256" key="2">
    <source>
        <dbReference type="SAM" id="Coils"/>
    </source>
</evidence>
<keyword evidence="2" id="KW-0175">Coiled coil</keyword>
<dbReference type="PROSITE" id="PS50891">
    <property type="entry name" value="LOB"/>
    <property type="match status" value="1"/>
</dbReference>
<dbReference type="InterPro" id="IPR004883">
    <property type="entry name" value="LOB"/>
</dbReference>
<dbReference type="PANTHER" id="PTHR31301:SF58">
    <property type="entry name" value="LOB DOMAIN-CONTAINING PROTEIN 3"/>
    <property type="match status" value="1"/>
</dbReference>
<feature type="coiled-coil region" evidence="2">
    <location>
        <begin position="96"/>
        <end position="123"/>
    </location>
</feature>
<evidence type="ECO:0000313" key="4">
    <source>
        <dbReference type="EMBL" id="ABR17444.1"/>
    </source>
</evidence>
<evidence type="ECO:0000256" key="1">
    <source>
        <dbReference type="ARBA" id="ARBA00005474"/>
    </source>
</evidence>
<comment type="similarity">
    <text evidence="1">Belongs to the LOB domain-containing protein family.</text>
</comment>
<reference evidence="4" key="1">
    <citation type="submission" date="2007-06" db="EMBL/GenBank/DDBJ databases">
        <title>Full length cDNA sequences from Sitka Spruce (Picea sitchensis).</title>
        <authorList>
            <person name="Ralph S.G."/>
            <person name="Chun H.E."/>
            <person name="Liao N."/>
            <person name="Ali J."/>
            <person name="Reid K."/>
            <person name="Kolosova N."/>
            <person name="Cooper N."/>
            <person name="Cullis C."/>
            <person name="Jancsik S."/>
            <person name="Moore R."/>
            <person name="Mayo M."/>
            <person name="Wagner S."/>
            <person name="Holt R.A."/>
            <person name="Jones S.J.M."/>
            <person name="Marra M.A."/>
            <person name="Ritland C.E."/>
            <person name="Ritland K."/>
            <person name="Bohlmann J."/>
        </authorList>
    </citation>
    <scope>NUCLEOTIDE SEQUENCE</scope>
    <source>
        <tissue evidence="4">Green portion of the leader tissue</tissue>
    </source>
</reference>
<dbReference type="Pfam" id="PF03195">
    <property type="entry name" value="LOB"/>
    <property type="match status" value="1"/>
</dbReference>
<evidence type="ECO:0000259" key="3">
    <source>
        <dbReference type="PROSITE" id="PS50891"/>
    </source>
</evidence>
<feature type="domain" description="LOB" evidence="3">
    <location>
        <begin position="16"/>
        <end position="117"/>
    </location>
</feature>
<dbReference type="AlphaFoldDB" id="B8LP64"/>
<name>B8LP64_PICSI</name>